<dbReference type="InParanoid" id="D6WMH5"/>
<feature type="transmembrane region" description="Helical" evidence="2">
    <location>
        <begin position="65"/>
        <end position="87"/>
    </location>
</feature>
<keyword evidence="2" id="KW-0472">Membrane</keyword>
<reference evidence="3 4" key="1">
    <citation type="journal article" date="2008" name="Nature">
        <title>The genome of the model beetle and pest Tribolium castaneum.</title>
        <authorList>
            <consortium name="Tribolium Genome Sequencing Consortium"/>
            <person name="Richards S."/>
            <person name="Gibbs R.A."/>
            <person name="Weinstock G.M."/>
            <person name="Brown S.J."/>
            <person name="Denell R."/>
            <person name="Beeman R.W."/>
            <person name="Gibbs R."/>
            <person name="Beeman R.W."/>
            <person name="Brown S.J."/>
            <person name="Bucher G."/>
            <person name="Friedrich M."/>
            <person name="Grimmelikhuijzen C.J."/>
            <person name="Klingler M."/>
            <person name="Lorenzen M."/>
            <person name="Richards S."/>
            <person name="Roth S."/>
            <person name="Schroder R."/>
            <person name="Tautz D."/>
            <person name="Zdobnov E.M."/>
            <person name="Muzny D."/>
            <person name="Gibbs R.A."/>
            <person name="Weinstock G.M."/>
            <person name="Attaway T."/>
            <person name="Bell S."/>
            <person name="Buhay C.J."/>
            <person name="Chandrabose M.N."/>
            <person name="Chavez D."/>
            <person name="Clerk-Blankenburg K.P."/>
            <person name="Cree A."/>
            <person name="Dao M."/>
            <person name="Davis C."/>
            <person name="Chacko J."/>
            <person name="Dinh H."/>
            <person name="Dugan-Rocha S."/>
            <person name="Fowler G."/>
            <person name="Garner T.T."/>
            <person name="Garnes J."/>
            <person name="Gnirke A."/>
            <person name="Hawes A."/>
            <person name="Hernandez J."/>
            <person name="Hines S."/>
            <person name="Holder M."/>
            <person name="Hume J."/>
            <person name="Jhangiani S.N."/>
            <person name="Joshi V."/>
            <person name="Khan Z.M."/>
            <person name="Jackson L."/>
            <person name="Kovar C."/>
            <person name="Kowis A."/>
            <person name="Lee S."/>
            <person name="Lewis L.R."/>
            <person name="Margolis J."/>
            <person name="Morgan M."/>
            <person name="Nazareth L.V."/>
            <person name="Nguyen N."/>
            <person name="Okwuonu G."/>
            <person name="Parker D."/>
            <person name="Richards S."/>
            <person name="Ruiz S.J."/>
            <person name="Santibanez J."/>
            <person name="Savard J."/>
            <person name="Scherer S.E."/>
            <person name="Schneider B."/>
            <person name="Sodergren E."/>
            <person name="Tautz D."/>
            <person name="Vattahil S."/>
            <person name="Villasana D."/>
            <person name="White C.S."/>
            <person name="Wright R."/>
            <person name="Park Y."/>
            <person name="Beeman R.W."/>
            <person name="Lord J."/>
            <person name="Oppert B."/>
            <person name="Lorenzen M."/>
            <person name="Brown S."/>
            <person name="Wang L."/>
            <person name="Savard J."/>
            <person name="Tautz D."/>
            <person name="Richards S."/>
            <person name="Weinstock G."/>
            <person name="Gibbs R.A."/>
            <person name="Liu Y."/>
            <person name="Worley K."/>
            <person name="Weinstock G."/>
            <person name="Elsik C.G."/>
            <person name="Reese J.T."/>
            <person name="Elhaik E."/>
            <person name="Landan G."/>
            <person name="Graur D."/>
            <person name="Arensburger P."/>
            <person name="Atkinson P."/>
            <person name="Beeman R.W."/>
            <person name="Beidler J."/>
            <person name="Brown S.J."/>
            <person name="Demuth J.P."/>
            <person name="Drury D.W."/>
            <person name="Du Y.Z."/>
            <person name="Fujiwara H."/>
            <person name="Lorenzen M."/>
            <person name="Maselli V."/>
            <person name="Osanai M."/>
            <person name="Park Y."/>
            <person name="Robertson H.M."/>
            <person name="Tu Z."/>
            <person name="Wang J.J."/>
            <person name="Wang S."/>
            <person name="Richards S."/>
            <person name="Song H."/>
            <person name="Zhang L."/>
            <person name="Sodergren E."/>
            <person name="Werner D."/>
            <person name="Stanke M."/>
            <person name="Morgenstern B."/>
            <person name="Solovyev V."/>
            <person name="Kosarev P."/>
            <person name="Brown G."/>
            <person name="Chen H.C."/>
            <person name="Ermolaeva O."/>
            <person name="Hlavina W."/>
            <person name="Kapustin Y."/>
            <person name="Kiryutin B."/>
            <person name="Kitts P."/>
            <person name="Maglott D."/>
            <person name="Pruitt K."/>
            <person name="Sapojnikov V."/>
            <person name="Souvorov A."/>
            <person name="Mackey A.J."/>
            <person name="Waterhouse R.M."/>
            <person name="Wyder S."/>
            <person name="Zdobnov E.M."/>
            <person name="Zdobnov E.M."/>
            <person name="Wyder S."/>
            <person name="Kriventseva E.V."/>
            <person name="Kadowaki T."/>
            <person name="Bork P."/>
            <person name="Aranda M."/>
            <person name="Bao R."/>
            <person name="Beermann A."/>
            <person name="Berns N."/>
            <person name="Bolognesi R."/>
            <person name="Bonneton F."/>
            <person name="Bopp D."/>
            <person name="Brown S.J."/>
            <person name="Bucher G."/>
            <person name="Butts T."/>
            <person name="Chaumot A."/>
            <person name="Denell R.E."/>
            <person name="Ferrier D.E."/>
            <person name="Friedrich M."/>
            <person name="Gordon C.M."/>
            <person name="Jindra M."/>
            <person name="Klingler M."/>
            <person name="Lan Q."/>
            <person name="Lattorff H.M."/>
            <person name="Laudet V."/>
            <person name="von Levetsow C."/>
            <person name="Liu Z."/>
            <person name="Lutz R."/>
            <person name="Lynch J.A."/>
            <person name="da Fonseca R.N."/>
            <person name="Posnien N."/>
            <person name="Reuter R."/>
            <person name="Roth S."/>
            <person name="Savard J."/>
            <person name="Schinko J.B."/>
            <person name="Schmitt C."/>
            <person name="Schoppmeier M."/>
            <person name="Schroder R."/>
            <person name="Shippy T.D."/>
            <person name="Simonnet F."/>
            <person name="Marques-Souza H."/>
            <person name="Tautz D."/>
            <person name="Tomoyasu Y."/>
            <person name="Trauner J."/>
            <person name="Van der Zee M."/>
            <person name="Vervoort M."/>
            <person name="Wittkopp N."/>
            <person name="Wimmer E.A."/>
            <person name="Yang X."/>
            <person name="Jones A.K."/>
            <person name="Sattelle D.B."/>
            <person name="Ebert P.R."/>
            <person name="Nelson D."/>
            <person name="Scott J.G."/>
            <person name="Beeman R.W."/>
            <person name="Muthukrishnan S."/>
            <person name="Kramer K.J."/>
            <person name="Arakane Y."/>
            <person name="Beeman R.W."/>
            <person name="Zhu Q."/>
            <person name="Hogenkamp D."/>
            <person name="Dixit R."/>
            <person name="Oppert B."/>
            <person name="Jiang H."/>
            <person name="Zou Z."/>
            <person name="Marshall J."/>
            <person name="Elpidina E."/>
            <person name="Vinokurov K."/>
            <person name="Oppert C."/>
            <person name="Zou Z."/>
            <person name="Evans J."/>
            <person name="Lu Z."/>
            <person name="Zhao P."/>
            <person name="Sumathipala N."/>
            <person name="Altincicek B."/>
            <person name="Vilcinskas A."/>
            <person name="Williams M."/>
            <person name="Hultmark D."/>
            <person name="Hetru C."/>
            <person name="Jiang H."/>
            <person name="Grimmelikhuijzen C.J."/>
            <person name="Hauser F."/>
            <person name="Cazzamali G."/>
            <person name="Williamson M."/>
            <person name="Park Y."/>
            <person name="Li B."/>
            <person name="Tanaka Y."/>
            <person name="Predel R."/>
            <person name="Neupert S."/>
            <person name="Schachtner J."/>
            <person name="Verleyen P."/>
            <person name="Raible F."/>
            <person name="Bork P."/>
            <person name="Friedrich M."/>
            <person name="Walden K.K."/>
            <person name="Robertson H.M."/>
            <person name="Angeli S."/>
            <person name="Foret S."/>
            <person name="Bucher G."/>
            <person name="Schuetz S."/>
            <person name="Maleszka R."/>
            <person name="Wimmer E.A."/>
            <person name="Beeman R.W."/>
            <person name="Lorenzen M."/>
            <person name="Tomoyasu Y."/>
            <person name="Miller S.C."/>
            <person name="Grossmann D."/>
            <person name="Bucher G."/>
        </authorList>
    </citation>
    <scope>NUCLEOTIDE SEQUENCE [LARGE SCALE GENOMIC DNA]</scope>
    <source>
        <strain evidence="3 4">Georgia GA2</strain>
    </source>
</reference>
<gene>
    <name evidence="3" type="primary">AUGUSTUS-3.0.2_13236</name>
    <name evidence="3" type="ORF">TcasGA2_TC013236</name>
</gene>
<evidence type="ECO:0000313" key="3">
    <source>
        <dbReference type="EMBL" id="EFA03296.2"/>
    </source>
</evidence>
<dbReference type="Proteomes" id="UP000007266">
    <property type="component" value="Linkage group 5"/>
</dbReference>
<keyword evidence="4" id="KW-1185">Reference proteome</keyword>
<keyword evidence="2" id="KW-0812">Transmembrane</keyword>
<evidence type="ECO:0008006" key="5">
    <source>
        <dbReference type="Google" id="ProtNLM"/>
    </source>
</evidence>
<evidence type="ECO:0000313" key="4">
    <source>
        <dbReference type="Proteomes" id="UP000007266"/>
    </source>
</evidence>
<dbReference type="EMBL" id="KQ971343">
    <property type="protein sequence ID" value="EFA03296.2"/>
    <property type="molecule type" value="Genomic_DNA"/>
</dbReference>
<feature type="region of interest" description="Disordered" evidence="1">
    <location>
        <begin position="106"/>
        <end position="127"/>
    </location>
</feature>
<proteinExistence type="predicted"/>
<evidence type="ECO:0000256" key="2">
    <source>
        <dbReference type="SAM" id="Phobius"/>
    </source>
</evidence>
<evidence type="ECO:0000256" key="1">
    <source>
        <dbReference type="SAM" id="MobiDB-lite"/>
    </source>
</evidence>
<keyword evidence="2" id="KW-1133">Transmembrane helix</keyword>
<dbReference type="AlphaFoldDB" id="D6WMH5"/>
<name>D6WMH5_TRICA</name>
<reference evidence="3 4" key="2">
    <citation type="journal article" date="2010" name="Nucleic Acids Res.">
        <title>BeetleBase in 2010: revisions to provide comprehensive genomic information for Tribolium castaneum.</title>
        <authorList>
            <person name="Kim H.S."/>
            <person name="Murphy T."/>
            <person name="Xia J."/>
            <person name="Caragea D."/>
            <person name="Park Y."/>
            <person name="Beeman R.W."/>
            <person name="Lorenzen M.D."/>
            <person name="Butcher S."/>
            <person name="Manak J.R."/>
            <person name="Brown S.J."/>
        </authorList>
    </citation>
    <scope>GENOME REANNOTATION</scope>
    <source>
        <strain evidence="3 4">Georgia GA2</strain>
    </source>
</reference>
<accession>D6WMH5</accession>
<sequence>MVSVAASRMRNFDGLESVPFCEKSPVVDGVKKRCARGHDNALPRGNNNTCREHLLSRRGVCGGEVLALVLLLLLHSSTVAVLLSLLFTSAPRNINVVRDDALFHAGKQPKNAPHHGGNVRQKTDDQSGISCRRLTNQAA</sequence>
<protein>
    <recommendedName>
        <fullName evidence="5">Transmembrane protein</fullName>
    </recommendedName>
</protein>
<organism evidence="3 4">
    <name type="scientific">Tribolium castaneum</name>
    <name type="common">Red flour beetle</name>
    <dbReference type="NCBI Taxonomy" id="7070"/>
    <lineage>
        <taxon>Eukaryota</taxon>
        <taxon>Metazoa</taxon>
        <taxon>Ecdysozoa</taxon>
        <taxon>Arthropoda</taxon>
        <taxon>Hexapoda</taxon>
        <taxon>Insecta</taxon>
        <taxon>Pterygota</taxon>
        <taxon>Neoptera</taxon>
        <taxon>Endopterygota</taxon>
        <taxon>Coleoptera</taxon>
        <taxon>Polyphaga</taxon>
        <taxon>Cucujiformia</taxon>
        <taxon>Tenebrionidae</taxon>
        <taxon>Tenebrionidae incertae sedis</taxon>
        <taxon>Tribolium</taxon>
    </lineage>
</organism>
<dbReference type="HOGENOM" id="CLU_1130351_0_0_1"/>